<dbReference type="Proteomes" id="UP000051673">
    <property type="component" value="Unassembled WGS sequence"/>
</dbReference>
<evidence type="ECO:0000256" key="2">
    <source>
        <dbReference type="ARBA" id="ARBA00005745"/>
    </source>
</evidence>
<feature type="transmembrane region" description="Helical" evidence="7">
    <location>
        <begin position="107"/>
        <end position="130"/>
    </location>
</feature>
<evidence type="ECO:0000256" key="4">
    <source>
        <dbReference type="ARBA" id="ARBA00022692"/>
    </source>
</evidence>
<evidence type="ECO:0000256" key="3">
    <source>
        <dbReference type="ARBA" id="ARBA00022475"/>
    </source>
</evidence>
<evidence type="ECO:0000256" key="1">
    <source>
        <dbReference type="ARBA" id="ARBA00004651"/>
    </source>
</evidence>
<dbReference type="InterPro" id="IPR018076">
    <property type="entry name" value="T2SS_GspF_dom"/>
</dbReference>
<keyword evidence="5 7" id="KW-1133">Transmembrane helix</keyword>
<dbReference type="PATRIC" id="fig|1620.3.peg.872"/>
<protein>
    <recommendedName>
        <fullName evidence="8">Type II secretion system protein GspF domain-containing protein</fullName>
    </recommendedName>
</protein>
<dbReference type="EMBL" id="JQCD01000030">
    <property type="protein sequence ID" value="KRN76281.1"/>
    <property type="molecule type" value="Genomic_DNA"/>
</dbReference>
<dbReference type="AlphaFoldDB" id="A0A0R2JFZ3"/>
<dbReference type="PANTHER" id="PTHR30012">
    <property type="entry name" value="GENERAL SECRETION PATHWAY PROTEIN"/>
    <property type="match status" value="1"/>
</dbReference>
<gene>
    <name evidence="9" type="ORF">IV67_GL000857</name>
</gene>
<sequence>MDLIGRSMPQWRTDLSHVLTALEAGQSLRQSIAPFVHPSIIEELLLVELHGQQVAFLNLLGQRERRRIQYWKKFWQLTSYPIFLGCLLLVMTLYFMQQIPQVNLQAWYIAGMGGLALGLGIGGIYVCAYLHKMHWLIRLPYVGALWRLSIQAQLCFQMGCLLQAGLKITDIIQFFNVNESNFKQQSYQYINHAVIMALRLGLPLPEALKFMGILPKEVQTLFQNGQTSEKIGYELIILSEDLAQTLKQKLLVCLQLLQPILFIFLAIGIVMIYCDFLLPTYQDFGEVTP</sequence>
<feature type="transmembrane region" description="Helical" evidence="7">
    <location>
        <begin position="250"/>
        <end position="273"/>
    </location>
</feature>
<dbReference type="Pfam" id="PF00482">
    <property type="entry name" value="T2SSF"/>
    <property type="match status" value="1"/>
</dbReference>
<organism evidence="9 10">
    <name type="scientific">Weissella minor</name>
    <dbReference type="NCBI Taxonomy" id="1620"/>
    <lineage>
        <taxon>Bacteria</taxon>
        <taxon>Bacillati</taxon>
        <taxon>Bacillota</taxon>
        <taxon>Bacilli</taxon>
        <taxon>Lactobacillales</taxon>
        <taxon>Lactobacillaceae</taxon>
        <taxon>Weissella</taxon>
    </lineage>
</organism>
<feature type="transmembrane region" description="Helical" evidence="7">
    <location>
        <begin position="74"/>
        <end position="95"/>
    </location>
</feature>
<evidence type="ECO:0000256" key="5">
    <source>
        <dbReference type="ARBA" id="ARBA00022989"/>
    </source>
</evidence>
<comment type="caution">
    <text evidence="9">The sequence shown here is derived from an EMBL/GenBank/DDBJ whole genome shotgun (WGS) entry which is preliminary data.</text>
</comment>
<evidence type="ECO:0000259" key="8">
    <source>
        <dbReference type="Pfam" id="PF00482"/>
    </source>
</evidence>
<keyword evidence="4 7" id="KW-0812">Transmembrane</keyword>
<dbReference type="InterPro" id="IPR042094">
    <property type="entry name" value="T2SS_GspF_sf"/>
</dbReference>
<keyword evidence="3" id="KW-1003">Cell membrane</keyword>
<dbReference type="PANTHER" id="PTHR30012:SF0">
    <property type="entry name" value="TYPE II SECRETION SYSTEM PROTEIN F-RELATED"/>
    <property type="match status" value="1"/>
</dbReference>
<evidence type="ECO:0000313" key="9">
    <source>
        <dbReference type="EMBL" id="KRN76281.1"/>
    </source>
</evidence>
<keyword evidence="6 7" id="KW-0472">Membrane</keyword>
<accession>A0A0R2JFZ3</accession>
<dbReference type="STRING" id="1620.IV67_GL000857"/>
<name>A0A0R2JFZ3_9LACO</name>
<comment type="subcellular location">
    <subcellularLocation>
        <location evidence="1">Cell membrane</location>
        <topology evidence="1">Multi-pass membrane protein</topology>
    </subcellularLocation>
</comment>
<feature type="domain" description="Type II secretion system protein GspF" evidence="8">
    <location>
        <begin position="155"/>
        <end position="279"/>
    </location>
</feature>
<evidence type="ECO:0000313" key="10">
    <source>
        <dbReference type="Proteomes" id="UP000051673"/>
    </source>
</evidence>
<comment type="similarity">
    <text evidence="2">Belongs to the GSP F family.</text>
</comment>
<dbReference type="Gene3D" id="1.20.81.30">
    <property type="entry name" value="Type II secretion system (T2SS), domain F"/>
    <property type="match status" value="1"/>
</dbReference>
<dbReference type="GO" id="GO:0005886">
    <property type="term" value="C:plasma membrane"/>
    <property type="evidence" value="ECO:0007669"/>
    <property type="project" value="UniProtKB-SubCell"/>
</dbReference>
<evidence type="ECO:0000256" key="6">
    <source>
        <dbReference type="ARBA" id="ARBA00023136"/>
    </source>
</evidence>
<dbReference type="InterPro" id="IPR003004">
    <property type="entry name" value="GspF/PilC"/>
</dbReference>
<evidence type="ECO:0000256" key="7">
    <source>
        <dbReference type="SAM" id="Phobius"/>
    </source>
</evidence>
<keyword evidence="10" id="KW-1185">Reference proteome</keyword>
<proteinExistence type="inferred from homology"/>
<reference evidence="9 10" key="1">
    <citation type="journal article" date="2015" name="Genome Announc.">
        <title>Expanding the biotechnology potential of lactobacilli through comparative genomics of 213 strains and associated genera.</title>
        <authorList>
            <person name="Sun Z."/>
            <person name="Harris H.M."/>
            <person name="McCann A."/>
            <person name="Guo C."/>
            <person name="Argimon S."/>
            <person name="Zhang W."/>
            <person name="Yang X."/>
            <person name="Jeffery I.B."/>
            <person name="Cooney J.C."/>
            <person name="Kagawa T.F."/>
            <person name="Liu W."/>
            <person name="Song Y."/>
            <person name="Salvetti E."/>
            <person name="Wrobel A."/>
            <person name="Rasinkangas P."/>
            <person name="Parkhill J."/>
            <person name="Rea M.C."/>
            <person name="O'Sullivan O."/>
            <person name="Ritari J."/>
            <person name="Douillard F.P."/>
            <person name="Paul Ross R."/>
            <person name="Yang R."/>
            <person name="Briner A.E."/>
            <person name="Felis G.E."/>
            <person name="de Vos W.M."/>
            <person name="Barrangou R."/>
            <person name="Klaenhammer T.R."/>
            <person name="Caufield P.W."/>
            <person name="Cui Y."/>
            <person name="Zhang H."/>
            <person name="O'Toole P.W."/>
        </authorList>
    </citation>
    <scope>NUCLEOTIDE SEQUENCE [LARGE SCALE GENOMIC DNA]</scope>
    <source>
        <strain evidence="9 10">DSM 20014</strain>
    </source>
</reference>